<dbReference type="Pfam" id="PF03040">
    <property type="entry name" value="CemA"/>
    <property type="match status" value="1"/>
</dbReference>
<evidence type="ECO:0008006" key="13">
    <source>
        <dbReference type="Google" id="ProtNLM"/>
    </source>
</evidence>
<dbReference type="GO" id="GO:0016020">
    <property type="term" value="C:membrane"/>
    <property type="evidence" value="ECO:0007669"/>
    <property type="project" value="UniProtKB-SubCell"/>
</dbReference>
<dbReference type="AlphaFoldDB" id="A0ABD3H994"/>
<dbReference type="GO" id="GO:1902600">
    <property type="term" value="P:proton transmembrane transport"/>
    <property type="evidence" value="ECO:0007669"/>
    <property type="project" value="UniProtKB-KW"/>
</dbReference>
<comment type="similarity">
    <text evidence="8">Belongs to the CemA family.</text>
</comment>
<dbReference type="Proteomes" id="UP001633002">
    <property type="component" value="Unassembled WGS sequence"/>
</dbReference>
<feature type="transmembrane region" description="Helical" evidence="10">
    <location>
        <begin position="564"/>
        <end position="585"/>
    </location>
</feature>
<dbReference type="InterPro" id="IPR004282">
    <property type="entry name" value="CemA"/>
</dbReference>
<feature type="transmembrane region" description="Helical" evidence="10">
    <location>
        <begin position="482"/>
        <end position="502"/>
    </location>
</feature>
<dbReference type="PANTHER" id="PTHR33650">
    <property type="entry name" value="CHLOROPLAST ENVELOPE MEMBRANE PROTEIN-RELATED"/>
    <property type="match status" value="1"/>
</dbReference>
<evidence type="ECO:0000256" key="3">
    <source>
        <dbReference type="ARBA" id="ARBA00022692"/>
    </source>
</evidence>
<keyword evidence="3 10" id="KW-0812">Transmembrane</keyword>
<sequence length="606" mass="70584">MGELLHCQAAALLFSHPPPREGPLLSGLVLRRSTDFSSRRIVKFPVLETRNHRQRRRKSFADLDYYKGFSNACKRRSSASYDDFSPKARAVMARNSSGRIVEDLRSVFWEEGSKSFKFISLNQIRNRRNAPGGSRNPSIARGGRESISPDFSEFEIHCSGQTVHSHTRYSRCNSIAVGRSLGRNRNVYHRAPSFDRKRNNSHIGNAKGNSWWNDFLFQQLNEDDIDEDEEESPEGLDDFDDEEEELFPSLNITEEMDPDDIDRMLADDRKFFSWQQKRQVIDELREYQDTDRDPDSRDWEDWLDESWSDTKQAVGGMDGGWYEPQSEWEKEGVPRDAPKKPERGMNRTMKELLMRIFENQEEVEEDLDFEERVFRFTSQSTAKFVTILILVPWLVDFLIHDFVMVPFLRRWVQEVPLAAKMLDLKESQKLHLVERLKLEKQRVRFEAEIGKAPPLTDEDLDEHIHEVALELREEIREENRQAFGNLWSDAVAGFTVFLLLVLNPTQVSIMRMTGDRLFTNISDTGKAFIIILLTDIFLGYHSETGWETVIEMLLEHYGLEASQASIYIFVAIVPVTIDACFKLWVFRFLTRLSPSAAATFREMKRH</sequence>
<evidence type="ECO:0000256" key="2">
    <source>
        <dbReference type="ARBA" id="ARBA00022448"/>
    </source>
</evidence>
<keyword evidence="2" id="KW-0813">Transport</keyword>
<dbReference type="EMBL" id="JBJQOH010000004">
    <property type="protein sequence ID" value="KAL3688082.1"/>
    <property type="molecule type" value="Genomic_DNA"/>
</dbReference>
<evidence type="ECO:0000256" key="8">
    <source>
        <dbReference type="ARBA" id="ARBA00043980"/>
    </source>
</evidence>
<gene>
    <name evidence="11" type="ORF">R1sor_014391</name>
</gene>
<keyword evidence="12" id="KW-1185">Reference proteome</keyword>
<evidence type="ECO:0000256" key="1">
    <source>
        <dbReference type="ARBA" id="ARBA00004141"/>
    </source>
</evidence>
<comment type="caution">
    <text evidence="11">The sequence shown here is derived from an EMBL/GenBank/DDBJ whole genome shotgun (WGS) entry which is preliminary data.</text>
</comment>
<keyword evidence="6" id="KW-0406">Ion transport</keyword>
<evidence type="ECO:0000256" key="10">
    <source>
        <dbReference type="SAM" id="Phobius"/>
    </source>
</evidence>
<organism evidence="11 12">
    <name type="scientific">Riccia sorocarpa</name>
    <dbReference type="NCBI Taxonomy" id="122646"/>
    <lineage>
        <taxon>Eukaryota</taxon>
        <taxon>Viridiplantae</taxon>
        <taxon>Streptophyta</taxon>
        <taxon>Embryophyta</taxon>
        <taxon>Marchantiophyta</taxon>
        <taxon>Marchantiopsida</taxon>
        <taxon>Marchantiidae</taxon>
        <taxon>Marchantiales</taxon>
        <taxon>Ricciaceae</taxon>
        <taxon>Riccia</taxon>
    </lineage>
</organism>
<keyword evidence="4" id="KW-0375">Hydrogen ion transport</keyword>
<evidence type="ECO:0000256" key="6">
    <source>
        <dbReference type="ARBA" id="ARBA00023065"/>
    </source>
</evidence>
<name>A0ABD3H994_9MARC</name>
<comment type="subcellular location">
    <subcellularLocation>
        <location evidence="1">Membrane</location>
        <topology evidence="1">Multi-pass membrane protein</topology>
    </subcellularLocation>
</comment>
<evidence type="ECO:0000256" key="7">
    <source>
        <dbReference type="ARBA" id="ARBA00023136"/>
    </source>
</evidence>
<evidence type="ECO:0000256" key="5">
    <source>
        <dbReference type="ARBA" id="ARBA00022989"/>
    </source>
</evidence>
<accession>A0ABD3H994</accession>
<proteinExistence type="inferred from homology"/>
<keyword evidence="7 10" id="KW-0472">Membrane</keyword>
<keyword evidence="5 10" id="KW-1133">Transmembrane helix</keyword>
<evidence type="ECO:0000313" key="12">
    <source>
        <dbReference type="Proteomes" id="UP001633002"/>
    </source>
</evidence>
<reference evidence="11 12" key="1">
    <citation type="submission" date="2024-09" db="EMBL/GenBank/DDBJ databases">
        <title>Chromosome-scale assembly of Riccia sorocarpa.</title>
        <authorList>
            <person name="Paukszto L."/>
        </authorList>
    </citation>
    <scope>NUCLEOTIDE SEQUENCE [LARGE SCALE GENOMIC DNA]</scope>
    <source>
        <strain evidence="11">LP-2024</strain>
        <tissue evidence="11">Aerial parts of the thallus</tissue>
    </source>
</reference>
<feature type="region of interest" description="Disordered" evidence="9">
    <location>
        <begin position="323"/>
        <end position="343"/>
    </location>
</feature>
<dbReference type="PANTHER" id="PTHR33650:SF1">
    <property type="entry name" value="CHLOROPLAST ENVELOPE MEMBRANE PROTEIN"/>
    <property type="match status" value="1"/>
</dbReference>
<evidence type="ECO:0000256" key="4">
    <source>
        <dbReference type="ARBA" id="ARBA00022781"/>
    </source>
</evidence>
<evidence type="ECO:0000256" key="9">
    <source>
        <dbReference type="SAM" id="MobiDB-lite"/>
    </source>
</evidence>
<protein>
    <recommendedName>
        <fullName evidence="13">Chloroplast envelope membrane protein</fullName>
    </recommendedName>
</protein>
<evidence type="ECO:0000313" key="11">
    <source>
        <dbReference type="EMBL" id="KAL3688082.1"/>
    </source>
</evidence>
<feature type="compositionally biased region" description="Basic and acidic residues" evidence="9">
    <location>
        <begin position="327"/>
        <end position="343"/>
    </location>
</feature>